<feature type="signal peptide" evidence="4">
    <location>
        <begin position="1"/>
        <end position="20"/>
    </location>
</feature>
<protein>
    <submittedName>
        <fullName evidence="10">Efflux RND transporter periplasmic adaptor subunit</fullName>
    </submittedName>
</protein>
<feature type="domain" description="CusB-like beta-barrel" evidence="8">
    <location>
        <begin position="265"/>
        <end position="341"/>
    </location>
</feature>
<evidence type="ECO:0000313" key="10">
    <source>
        <dbReference type="EMBL" id="MFC3108382.1"/>
    </source>
</evidence>
<dbReference type="Gene3D" id="2.40.50.320">
    <property type="entry name" value="Copper binding periplasmic protein CusF"/>
    <property type="match status" value="1"/>
</dbReference>
<name>A0ABV7F008_9BURK</name>
<dbReference type="NCBIfam" id="TIGR01730">
    <property type="entry name" value="RND_mfp"/>
    <property type="match status" value="1"/>
</dbReference>
<reference evidence="11" key="1">
    <citation type="journal article" date="2019" name="Int. J. Syst. Evol. Microbiol.">
        <title>The Global Catalogue of Microorganisms (GCM) 10K type strain sequencing project: providing services to taxonomists for standard genome sequencing and annotation.</title>
        <authorList>
            <consortium name="The Broad Institute Genomics Platform"/>
            <consortium name="The Broad Institute Genome Sequencing Center for Infectious Disease"/>
            <person name="Wu L."/>
            <person name="Ma J."/>
        </authorList>
    </citation>
    <scope>NUCLEOTIDE SEQUENCE [LARGE SCALE GENOMIC DNA]</scope>
    <source>
        <strain evidence="11">KCTC 42986</strain>
    </source>
</reference>
<keyword evidence="2" id="KW-0813">Transport</keyword>
<evidence type="ECO:0000256" key="1">
    <source>
        <dbReference type="ARBA" id="ARBA00009477"/>
    </source>
</evidence>
<proteinExistence type="inferred from homology"/>
<dbReference type="Pfam" id="PF11604">
    <property type="entry name" value="CusF_Ec"/>
    <property type="match status" value="1"/>
</dbReference>
<dbReference type="Pfam" id="PF25954">
    <property type="entry name" value="Beta-barrel_RND_2"/>
    <property type="match status" value="1"/>
</dbReference>
<dbReference type="InterPro" id="IPR058792">
    <property type="entry name" value="Beta-barrel_RND_2"/>
</dbReference>
<dbReference type="EMBL" id="JBHRTP010000031">
    <property type="protein sequence ID" value="MFC3108382.1"/>
    <property type="molecule type" value="Genomic_DNA"/>
</dbReference>
<keyword evidence="11" id="KW-1185">Reference proteome</keyword>
<organism evidence="10 11">
    <name type="scientific">Undibacterium arcticum</name>
    <dbReference type="NCBI Taxonomy" id="1762892"/>
    <lineage>
        <taxon>Bacteria</taxon>
        <taxon>Pseudomonadati</taxon>
        <taxon>Pseudomonadota</taxon>
        <taxon>Betaproteobacteria</taxon>
        <taxon>Burkholderiales</taxon>
        <taxon>Oxalobacteraceae</taxon>
        <taxon>Undibacterium</taxon>
    </lineage>
</organism>
<dbReference type="InterPro" id="IPR051909">
    <property type="entry name" value="MFP_Cation_Efflux"/>
</dbReference>
<dbReference type="Proteomes" id="UP001595530">
    <property type="component" value="Unassembled WGS sequence"/>
</dbReference>
<gene>
    <name evidence="10" type="ORF">ACFOFO_10480</name>
</gene>
<sequence length="541" mass="57095">MKHKKIIVAIAAVVLAMASAYGLYSAGVNHGSKMASAVPNAAASSPPSAQNAVNGKKVLYWHDPMVPGQRFDKPGKSPFMDMQLVPVYADDAAGNAADDGMVNINPRVQQNLGIRTAEVAKGNLTSAVEAVGSVAYNERDVALVQARSNGFVERLLVRAPLDPVRKGQALAELYVPDWVAAQEEYLSVRRMQGNGVSGLLDGARQRMRLAGMTDDQLRLVETTGKVQPRLTIFAPIGGVVSELSAREGMTVMAGAPLFRINGLRTIWVNADVPENLAAQLRPGIAVEARTPSLPGTSFKGRVSAILPEVNPATRTLKARVELANPSGQLVPGMFATISFTSIARKDVLLVPTEAVIQTGTRSVVMLAQGDGKFIPIEVEIGTETNGQSEIRKGLAAGQKVVVSGQFLIDSEASLKGTATRMSDMPAQHGQNRPNGDEAAGPTHHGQGKVESIDKDQITISHGPIPTLQWGPMTMAFKLPASGPPKDIAVGDSVVFEIQAAKDGAFTITTIAPTAAVPMSDRKDKAMDRAMKTPAEPSGAGK</sequence>
<dbReference type="PANTHER" id="PTHR30097:SF15">
    <property type="entry name" value="CATION EFFLUX SYSTEM PROTEIN CUSB"/>
    <property type="match status" value="1"/>
</dbReference>
<feature type="compositionally biased region" description="Basic and acidic residues" evidence="3">
    <location>
        <begin position="519"/>
        <end position="530"/>
    </location>
</feature>
<keyword evidence="4" id="KW-0732">Signal</keyword>
<evidence type="ECO:0000313" key="11">
    <source>
        <dbReference type="Proteomes" id="UP001595530"/>
    </source>
</evidence>
<accession>A0ABV7F008</accession>
<evidence type="ECO:0000259" key="5">
    <source>
        <dbReference type="Pfam" id="PF19335"/>
    </source>
</evidence>
<dbReference type="Pfam" id="PF25869">
    <property type="entry name" value="3HB_CusB"/>
    <property type="match status" value="1"/>
</dbReference>
<evidence type="ECO:0000256" key="2">
    <source>
        <dbReference type="ARBA" id="ARBA00022448"/>
    </source>
</evidence>
<feature type="region of interest" description="Disordered" evidence="3">
    <location>
        <begin position="518"/>
        <end position="541"/>
    </location>
</feature>
<feature type="domain" description="CzcB-like C-terminal circularly permuted SH3-like" evidence="9">
    <location>
        <begin position="349"/>
        <end position="408"/>
    </location>
</feature>
<evidence type="ECO:0000256" key="3">
    <source>
        <dbReference type="SAM" id="MobiDB-lite"/>
    </source>
</evidence>
<feature type="domain" description="Heavy metal binding" evidence="5">
    <location>
        <begin position="60"/>
        <end position="87"/>
    </location>
</feature>
<evidence type="ECO:0000259" key="8">
    <source>
        <dbReference type="Pfam" id="PF25954"/>
    </source>
</evidence>
<dbReference type="InterPro" id="IPR058649">
    <property type="entry name" value="CzcB_C"/>
</dbReference>
<dbReference type="PANTHER" id="PTHR30097">
    <property type="entry name" value="CATION EFFLUX SYSTEM PROTEIN CUSB"/>
    <property type="match status" value="1"/>
</dbReference>
<feature type="domain" description="CusB-like barrel-sandwich hybrid" evidence="7">
    <location>
        <begin position="141"/>
        <end position="261"/>
    </location>
</feature>
<dbReference type="InterPro" id="IPR058791">
    <property type="entry name" value="3HB_CusB"/>
</dbReference>
<dbReference type="Gene3D" id="2.40.30.170">
    <property type="match status" value="1"/>
</dbReference>
<dbReference type="InterPro" id="IPR021647">
    <property type="entry name" value="CusF_Ec"/>
</dbReference>
<dbReference type="Pfam" id="PF25975">
    <property type="entry name" value="CzcB_C"/>
    <property type="match status" value="1"/>
</dbReference>
<dbReference type="Gene3D" id="2.40.50.100">
    <property type="match status" value="1"/>
</dbReference>
<dbReference type="SUPFAM" id="SSF111369">
    <property type="entry name" value="HlyD-like secretion proteins"/>
    <property type="match status" value="1"/>
</dbReference>
<evidence type="ECO:0000259" key="6">
    <source>
        <dbReference type="Pfam" id="PF25869"/>
    </source>
</evidence>
<feature type="domain" description="CusB-like three alpha-helical bundle" evidence="6">
    <location>
        <begin position="177"/>
        <end position="228"/>
    </location>
</feature>
<dbReference type="Gene3D" id="6.10.140.730">
    <property type="match status" value="1"/>
</dbReference>
<dbReference type="Pfam" id="PF19335">
    <property type="entry name" value="HMBD"/>
    <property type="match status" value="1"/>
</dbReference>
<evidence type="ECO:0000259" key="7">
    <source>
        <dbReference type="Pfam" id="PF25919"/>
    </source>
</evidence>
<comment type="similarity">
    <text evidence="1">Belongs to the membrane fusion protein (MFP) (TC 8.A.1) family.</text>
</comment>
<dbReference type="InterPro" id="IPR042230">
    <property type="entry name" value="CusF_sf"/>
</dbReference>
<comment type="caution">
    <text evidence="10">The sequence shown here is derived from an EMBL/GenBank/DDBJ whole genome shotgun (WGS) entry which is preliminary data.</text>
</comment>
<dbReference type="InterPro" id="IPR045800">
    <property type="entry name" value="HMBD"/>
</dbReference>
<dbReference type="Pfam" id="PF25919">
    <property type="entry name" value="BSH_CusB"/>
    <property type="match status" value="1"/>
</dbReference>
<feature type="region of interest" description="Disordered" evidence="3">
    <location>
        <begin position="417"/>
        <end position="448"/>
    </location>
</feature>
<dbReference type="InterPro" id="IPR058790">
    <property type="entry name" value="BSH_CusB"/>
</dbReference>
<evidence type="ECO:0000259" key="9">
    <source>
        <dbReference type="Pfam" id="PF25975"/>
    </source>
</evidence>
<dbReference type="RefSeq" id="WP_390327668.1">
    <property type="nucleotide sequence ID" value="NZ_JBHRTP010000031.1"/>
</dbReference>
<dbReference type="Gene3D" id="2.40.420.20">
    <property type="match status" value="1"/>
</dbReference>
<dbReference type="InterPro" id="IPR006143">
    <property type="entry name" value="RND_pump_MFP"/>
</dbReference>
<feature type="chain" id="PRO_5047145343" evidence="4">
    <location>
        <begin position="21"/>
        <end position="541"/>
    </location>
</feature>
<evidence type="ECO:0000256" key="4">
    <source>
        <dbReference type="SAM" id="SignalP"/>
    </source>
</evidence>